<dbReference type="AlphaFoldDB" id="A0A084IG05"/>
<reference evidence="1 2" key="1">
    <citation type="submission" date="2013-03" db="EMBL/GenBank/DDBJ databases">
        <title>Salinisphaera hydrothermalis C41B8 Genome Sequencing.</title>
        <authorList>
            <person name="Li C."/>
            <person name="Lai Q."/>
            <person name="Shao Z."/>
        </authorList>
    </citation>
    <scope>NUCLEOTIDE SEQUENCE [LARGE SCALE GENOMIC DNA]</scope>
    <source>
        <strain evidence="1 2">C41B8</strain>
    </source>
</reference>
<dbReference type="STRING" id="1304275.C41B8_18967"/>
<dbReference type="EMBL" id="APNK01000070">
    <property type="protein sequence ID" value="KEZ75639.1"/>
    <property type="molecule type" value="Genomic_DNA"/>
</dbReference>
<dbReference type="RefSeq" id="WP_037341929.1">
    <property type="nucleotide sequence ID" value="NZ_APNK01000070.1"/>
</dbReference>
<dbReference type="Proteomes" id="UP000028302">
    <property type="component" value="Unassembled WGS sequence"/>
</dbReference>
<dbReference type="OrthoDB" id="9791543at2"/>
<name>A0A084IG05_SALHC</name>
<organism evidence="1 2">
    <name type="scientific">Salinisphaera hydrothermalis (strain C41B8)</name>
    <dbReference type="NCBI Taxonomy" id="1304275"/>
    <lineage>
        <taxon>Bacteria</taxon>
        <taxon>Pseudomonadati</taxon>
        <taxon>Pseudomonadota</taxon>
        <taxon>Gammaproteobacteria</taxon>
        <taxon>Salinisphaerales</taxon>
        <taxon>Salinisphaeraceae</taxon>
        <taxon>Salinisphaera</taxon>
    </lineage>
</organism>
<evidence type="ECO:0000313" key="1">
    <source>
        <dbReference type="EMBL" id="KEZ75639.1"/>
    </source>
</evidence>
<gene>
    <name evidence="1" type="ORF">C41B8_18967</name>
</gene>
<dbReference type="InterPro" id="IPR027417">
    <property type="entry name" value="P-loop_NTPase"/>
</dbReference>
<sequence length="194" mass="21472">MYVLAGPNGAGKSTLYDIRIRPHTYAPFINADEILKQRQIEGEELDAYRAAEIAAEMRAGHLAAGASFVTETVFSHPSKLDLVHAAKEAGFRVVLFHVNVESADLSVARVRWRVSQGGHDVPEDKIRARYERSAQYIREAIGLADLAQIYDSSKEAAPPRWVLTFRHGQLHSASDAVPAWARALYGIGRTHVRA</sequence>
<dbReference type="eggNOG" id="COG4185">
    <property type="taxonomic scope" value="Bacteria"/>
</dbReference>
<dbReference type="Pfam" id="PF13671">
    <property type="entry name" value="AAA_33"/>
    <property type="match status" value="1"/>
</dbReference>
<evidence type="ECO:0000313" key="2">
    <source>
        <dbReference type="Proteomes" id="UP000028302"/>
    </source>
</evidence>
<protein>
    <submittedName>
        <fullName evidence="1">Uncharacterized protein</fullName>
    </submittedName>
</protein>
<comment type="caution">
    <text evidence="1">The sequence shown here is derived from an EMBL/GenBank/DDBJ whole genome shotgun (WGS) entry which is preliminary data.</text>
</comment>
<keyword evidence="2" id="KW-1185">Reference proteome</keyword>
<accession>A0A084IG05</accession>
<dbReference type="PANTHER" id="PTHR39206:SF1">
    <property type="entry name" value="SLL8004 PROTEIN"/>
    <property type="match status" value="1"/>
</dbReference>
<proteinExistence type="predicted"/>
<dbReference type="PANTHER" id="PTHR39206">
    <property type="entry name" value="SLL8004 PROTEIN"/>
    <property type="match status" value="1"/>
</dbReference>
<dbReference type="SUPFAM" id="SSF52540">
    <property type="entry name" value="P-loop containing nucleoside triphosphate hydrolases"/>
    <property type="match status" value="1"/>
</dbReference>
<dbReference type="Gene3D" id="3.40.50.300">
    <property type="entry name" value="P-loop containing nucleotide triphosphate hydrolases"/>
    <property type="match status" value="1"/>
</dbReference>